<dbReference type="Proteomes" id="UP000034951">
    <property type="component" value="Unassembled WGS sequence"/>
</dbReference>
<accession>A0A0G0Z9Z8</accession>
<evidence type="ECO:0000313" key="3">
    <source>
        <dbReference type="Proteomes" id="UP000034951"/>
    </source>
</evidence>
<protein>
    <submittedName>
        <fullName evidence="2">Uncharacterized protein</fullName>
    </submittedName>
</protein>
<gene>
    <name evidence="2" type="ORF">UV10_C0020G0004</name>
</gene>
<dbReference type="AlphaFoldDB" id="A0A0G0Z9Z8"/>
<name>A0A0G0Z9Z8_9BACT</name>
<reference evidence="2 3" key="1">
    <citation type="journal article" date="2015" name="Nature">
        <title>rRNA introns, odd ribosomes, and small enigmatic genomes across a large radiation of phyla.</title>
        <authorList>
            <person name="Brown C.T."/>
            <person name="Hug L.A."/>
            <person name="Thomas B.C."/>
            <person name="Sharon I."/>
            <person name="Castelle C.J."/>
            <person name="Singh A."/>
            <person name="Wilkins M.J."/>
            <person name="Williams K.H."/>
            <person name="Banfield J.F."/>
        </authorList>
    </citation>
    <scope>NUCLEOTIDE SEQUENCE [LARGE SCALE GENOMIC DNA]</scope>
</reference>
<proteinExistence type="predicted"/>
<comment type="caution">
    <text evidence="2">The sequence shown here is derived from an EMBL/GenBank/DDBJ whole genome shotgun (WGS) entry which is preliminary data.</text>
</comment>
<feature type="region of interest" description="Disordered" evidence="1">
    <location>
        <begin position="1"/>
        <end position="26"/>
    </location>
</feature>
<dbReference type="EMBL" id="LCDE01000020">
    <property type="protein sequence ID" value="KKS45547.1"/>
    <property type="molecule type" value="Genomic_DNA"/>
</dbReference>
<evidence type="ECO:0000256" key="1">
    <source>
        <dbReference type="SAM" id="MobiDB-lite"/>
    </source>
</evidence>
<evidence type="ECO:0000313" key="2">
    <source>
        <dbReference type="EMBL" id="KKS45547.1"/>
    </source>
</evidence>
<organism evidence="2 3">
    <name type="scientific">Candidatus Azambacteria bacterium GW2011_GWA1_42_19</name>
    <dbReference type="NCBI Taxonomy" id="1618609"/>
    <lineage>
        <taxon>Bacteria</taxon>
        <taxon>Candidatus Azamiibacteriota</taxon>
    </lineage>
</organism>
<sequence>MSESKEFKSEQQIPEERFQPETPREEKLFNQAKDRWYEEGWLKIAEELDKDKNLSDEYRKFLDEAIKREIIEGKKKVPAVERESHITDKDKIEKTSEEESNEWSVDNIIRLNKTDPETATKILLGLIIMFRELEKYFELENKNEEAKKIRIETNQIIDEYKEKKFSKEGFLIRLYDYAISLNVSKELLNTIRLGEIGKATFSEFDK</sequence>